<evidence type="ECO:0000256" key="1">
    <source>
        <dbReference type="SAM" id="SignalP"/>
    </source>
</evidence>
<sequence>MKKLIGLLVSAFFIVGLLSTNALADAAKGQKYYLKYMKNDSGMNGAKFAAQHTQGEWKALFDGKGEKFIAEYSAKFPTLDAFLKGEKFQKFMPDIRDFCIEFASDSGNVPSC</sequence>
<feature type="chain" id="PRO_5041638225" description="Cytochrome C" evidence="1">
    <location>
        <begin position="25"/>
        <end position="112"/>
    </location>
</feature>
<gene>
    <name evidence="2" type="ORF">SMUL_3262</name>
</gene>
<keyword evidence="1" id="KW-0732">Signal</keyword>
<feature type="signal peptide" evidence="1">
    <location>
        <begin position="1"/>
        <end position="24"/>
    </location>
</feature>
<reference evidence="2 3" key="1">
    <citation type="journal article" date="2014" name="Environ. Microbiol.">
        <title>Insights into organohalide respiration and the versatile catabolism of Sulfurospirillum multivorans gained from comparative genomics and physiological studies.</title>
        <authorList>
            <person name="Goris T."/>
            <person name="Schubert T."/>
            <person name="Gadkari J."/>
            <person name="Wubet T."/>
            <person name="Tarkka M."/>
            <person name="Buscot F."/>
            <person name="Adrian L."/>
            <person name="Diekert G."/>
        </authorList>
    </citation>
    <scope>NUCLEOTIDE SEQUENCE [LARGE SCALE GENOMIC DNA]</scope>
    <source>
        <strain evidence="3">DM 12446 / JCM 15788 / NBRC 109480</strain>
    </source>
</reference>
<dbReference type="Proteomes" id="UP000019322">
    <property type="component" value="Chromosome"/>
</dbReference>
<evidence type="ECO:0000313" key="2">
    <source>
        <dbReference type="EMBL" id="AHJ14488.1"/>
    </source>
</evidence>
<proteinExistence type="predicted"/>
<evidence type="ECO:0008006" key="4">
    <source>
        <dbReference type="Google" id="ProtNLM"/>
    </source>
</evidence>
<organism evidence="2 3">
    <name type="scientific">Sulfurospirillum multivorans (strain DM 12446 / JCM 15788 / NBRC 109480)</name>
    <dbReference type="NCBI Taxonomy" id="1150621"/>
    <lineage>
        <taxon>Bacteria</taxon>
        <taxon>Pseudomonadati</taxon>
        <taxon>Campylobacterota</taxon>
        <taxon>Epsilonproteobacteria</taxon>
        <taxon>Campylobacterales</taxon>
        <taxon>Sulfurospirillaceae</taxon>
        <taxon>Sulfurospirillum</taxon>
    </lineage>
</organism>
<accession>A0AA86ARJ9</accession>
<name>A0AA86ARJ9_SULMK</name>
<dbReference type="KEGG" id="smul:SMUL_3262"/>
<dbReference type="RefSeq" id="WP_025346304.1">
    <property type="nucleotide sequence ID" value="NZ_CP007201.1"/>
</dbReference>
<protein>
    <recommendedName>
        <fullName evidence="4">Cytochrome C</fullName>
    </recommendedName>
</protein>
<dbReference type="AlphaFoldDB" id="A0AA86ARJ9"/>
<evidence type="ECO:0000313" key="3">
    <source>
        <dbReference type="Proteomes" id="UP000019322"/>
    </source>
</evidence>
<dbReference type="EMBL" id="CP007201">
    <property type="protein sequence ID" value="AHJ14488.1"/>
    <property type="molecule type" value="Genomic_DNA"/>
</dbReference>